<dbReference type="InterPro" id="IPR036860">
    <property type="entry name" value="SH2_dom_sf"/>
</dbReference>
<dbReference type="GO" id="GO:0019901">
    <property type="term" value="F:protein kinase binding"/>
    <property type="evidence" value="ECO:0007669"/>
    <property type="project" value="TreeGrafter"/>
</dbReference>
<gene>
    <name evidence="3" type="primary">STAP1</name>
</gene>
<dbReference type="SMART" id="SM00233">
    <property type="entry name" value="PH"/>
    <property type="match status" value="1"/>
</dbReference>
<dbReference type="Gene3D" id="2.30.29.30">
    <property type="entry name" value="Pleckstrin-homology domain (PH domain)/Phosphotyrosine-binding domain (PTB)"/>
    <property type="match status" value="1"/>
</dbReference>
<dbReference type="AlphaFoldDB" id="A0A6P6HPP3"/>
<dbReference type="PANTHER" id="PTHR16186">
    <property type="entry name" value="SIGNAL-TRANSDUCING ADAPTOR PROTEIN-RELATED"/>
    <property type="match status" value="1"/>
</dbReference>
<dbReference type="GO" id="GO:0035591">
    <property type="term" value="F:signaling adaptor activity"/>
    <property type="evidence" value="ECO:0007669"/>
    <property type="project" value="InterPro"/>
</dbReference>
<dbReference type="InterPro" id="IPR011993">
    <property type="entry name" value="PH-like_dom_sf"/>
</dbReference>
<evidence type="ECO:0000259" key="1">
    <source>
        <dbReference type="PROSITE" id="PS50003"/>
    </source>
</evidence>
<dbReference type="GO" id="GO:0050861">
    <property type="term" value="P:positive regulation of B cell receptor signaling pathway"/>
    <property type="evidence" value="ECO:0007669"/>
    <property type="project" value="TreeGrafter"/>
</dbReference>
<dbReference type="CTD" id="26228"/>
<dbReference type="PROSITE" id="PS50003">
    <property type="entry name" value="PH_DOMAIN"/>
    <property type="match status" value="1"/>
</dbReference>
<organism evidence="2 3">
    <name type="scientific">Puma concolor</name>
    <name type="common">Mountain lion</name>
    <name type="synonym">Felis concolor</name>
    <dbReference type="NCBI Taxonomy" id="9696"/>
    <lineage>
        <taxon>Eukaryota</taxon>
        <taxon>Metazoa</taxon>
        <taxon>Chordata</taxon>
        <taxon>Craniata</taxon>
        <taxon>Vertebrata</taxon>
        <taxon>Euteleostomi</taxon>
        <taxon>Mammalia</taxon>
        <taxon>Eutheria</taxon>
        <taxon>Laurasiatheria</taxon>
        <taxon>Carnivora</taxon>
        <taxon>Feliformia</taxon>
        <taxon>Felidae</taxon>
        <taxon>Felinae</taxon>
        <taxon>Puma</taxon>
    </lineage>
</organism>
<dbReference type="Gene3D" id="3.30.505.10">
    <property type="entry name" value="SH2 domain"/>
    <property type="match status" value="1"/>
</dbReference>
<feature type="domain" description="PH" evidence="1">
    <location>
        <begin position="25"/>
        <end position="121"/>
    </location>
</feature>
<dbReference type="Proteomes" id="UP000515131">
    <property type="component" value="Unplaced"/>
</dbReference>
<accession>A0A6P6HPP3</accession>
<dbReference type="GO" id="GO:0007169">
    <property type="term" value="P:cell surface receptor protein tyrosine kinase signaling pathway"/>
    <property type="evidence" value="ECO:0007669"/>
    <property type="project" value="TreeGrafter"/>
</dbReference>
<dbReference type="GeneID" id="112858495"/>
<dbReference type="Pfam" id="PF00169">
    <property type="entry name" value="PH"/>
    <property type="match status" value="1"/>
</dbReference>
<dbReference type="InterPro" id="IPR039111">
    <property type="entry name" value="STAP1/STAP2"/>
</dbReference>
<keyword evidence="2" id="KW-1185">Reference proteome</keyword>
<protein>
    <submittedName>
        <fullName evidence="3">Signal-transducing adaptor protein 1 isoform X3</fullName>
    </submittedName>
</protein>
<name>A0A6P6HPP3_PUMCO</name>
<sequence length="241" mass="28297">MMDKKPPKPAPRRIFQERLKITALPLYFEGFLLVKRSECQEYKHYWTELRGTTLFFYSDKKSPTYVDKLDIIDLTCLTDQNSTEKNCAKFTLVLPKEEVQLKTENAESGEEWRGFILTVTELSVPLHVSLLPGQVIRLQEVLEREKRRRIETERIPSSAIEKEQEPTEDYVDVLNPMPVMPRIKHYKVMSVGKNYTIELEKPVTLPNLFSVIDYFMKETRGNLRPFIYSTDERLETKGFPV</sequence>
<proteinExistence type="predicted"/>
<dbReference type="InterPro" id="IPR001849">
    <property type="entry name" value="PH_domain"/>
</dbReference>
<dbReference type="SUPFAM" id="SSF50729">
    <property type="entry name" value="PH domain-like"/>
    <property type="match status" value="1"/>
</dbReference>
<dbReference type="PANTHER" id="PTHR16186:SF10">
    <property type="entry name" value="SIGNAL-TRANSDUCING ADAPTOR PROTEIN 1"/>
    <property type="match status" value="1"/>
</dbReference>
<evidence type="ECO:0000313" key="2">
    <source>
        <dbReference type="Proteomes" id="UP000515131"/>
    </source>
</evidence>
<evidence type="ECO:0000313" key="3">
    <source>
        <dbReference type="RefSeq" id="XP_025777717.1"/>
    </source>
</evidence>
<dbReference type="RefSeq" id="XP_025777717.1">
    <property type="nucleotide sequence ID" value="XM_025921932.1"/>
</dbReference>
<reference evidence="3" key="1">
    <citation type="submission" date="2025-08" db="UniProtKB">
        <authorList>
            <consortium name="RefSeq"/>
        </authorList>
    </citation>
    <scope>IDENTIFICATION</scope>
    <source>
        <tissue evidence="3">Blood</tissue>
    </source>
</reference>